<feature type="non-terminal residue" evidence="1">
    <location>
        <position position="1"/>
    </location>
</feature>
<dbReference type="Proteomes" id="UP000265520">
    <property type="component" value="Unassembled WGS sequence"/>
</dbReference>
<organism evidence="1 2">
    <name type="scientific">Trifolium medium</name>
    <dbReference type="NCBI Taxonomy" id="97028"/>
    <lineage>
        <taxon>Eukaryota</taxon>
        <taxon>Viridiplantae</taxon>
        <taxon>Streptophyta</taxon>
        <taxon>Embryophyta</taxon>
        <taxon>Tracheophyta</taxon>
        <taxon>Spermatophyta</taxon>
        <taxon>Magnoliopsida</taxon>
        <taxon>eudicotyledons</taxon>
        <taxon>Gunneridae</taxon>
        <taxon>Pentapetalae</taxon>
        <taxon>rosids</taxon>
        <taxon>fabids</taxon>
        <taxon>Fabales</taxon>
        <taxon>Fabaceae</taxon>
        <taxon>Papilionoideae</taxon>
        <taxon>50 kb inversion clade</taxon>
        <taxon>NPAAA clade</taxon>
        <taxon>Hologalegina</taxon>
        <taxon>IRL clade</taxon>
        <taxon>Trifolieae</taxon>
        <taxon>Trifolium</taxon>
    </lineage>
</organism>
<evidence type="ECO:0000313" key="2">
    <source>
        <dbReference type="Proteomes" id="UP000265520"/>
    </source>
</evidence>
<evidence type="ECO:0000313" key="1">
    <source>
        <dbReference type="EMBL" id="MCI90817.1"/>
    </source>
</evidence>
<proteinExistence type="predicted"/>
<dbReference type="EMBL" id="LXQA011254973">
    <property type="protein sequence ID" value="MCI90817.1"/>
    <property type="molecule type" value="Genomic_DNA"/>
</dbReference>
<sequence length="56" mass="6133">CLEISVTRSRKILDAQLPLARCATAWARRTVGCAFSWKPLLSARCAGGDARRARDS</sequence>
<name>A0A392VSC7_9FABA</name>
<keyword evidence="2" id="KW-1185">Reference proteome</keyword>
<accession>A0A392VSC7</accession>
<reference evidence="1 2" key="1">
    <citation type="journal article" date="2018" name="Front. Plant Sci.">
        <title>Red Clover (Trifolium pratense) and Zigzag Clover (T. medium) - A Picture of Genomic Similarities and Differences.</title>
        <authorList>
            <person name="Dluhosova J."/>
            <person name="Istvanek J."/>
            <person name="Nedelnik J."/>
            <person name="Repkova J."/>
        </authorList>
    </citation>
    <scope>NUCLEOTIDE SEQUENCE [LARGE SCALE GENOMIC DNA]</scope>
    <source>
        <strain evidence="2">cv. 10/8</strain>
        <tissue evidence="1">Leaf</tissue>
    </source>
</reference>
<dbReference type="AlphaFoldDB" id="A0A392VSC7"/>
<comment type="caution">
    <text evidence="1">The sequence shown here is derived from an EMBL/GenBank/DDBJ whole genome shotgun (WGS) entry which is preliminary data.</text>
</comment>
<protein>
    <submittedName>
        <fullName evidence="1">Uncharacterized protein</fullName>
    </submittedName>
</protein>